<evidence type="ECO:0000313" key="2">
    <source>
        <dbReference type="Proteomes" id="UP000322631"/>
    </source>
</evidence>
<dbReference type="RefSeq" id="WP_148882914.1">
    <property type="nucleotide sequence ID" value="NZ_CP041932.1"/>
</dbReference>
<proteinExistence type="predicted"/>
<evidence type="ECO:0008006" key="3">
    <source>
        <dbReference type="Google" id="ProtNLM"/>
    </source>
</evidence>
<dbReference type="InterPro" id="IPR027417">
    <property type="entry name" value="P-loop_NTPase"/>
</dbReference>
<dbReference type="KEGG" id="them:FPV09_07415"/>
<evidence type="ECO:0000313" key="1">
    <source>
        <dbReference type="EMBL" id="QEK14947.1"/>
    </source>
</evidence>
<name>A0A5C0SMC6_9EURY</name>
<gene>
    <name evidence="1" type="ORF">FPV09_07415</name>
</gene>
<dbReference type="AlphaFoldDB" id="A0A5C0SMC6"/>
<dbReference type="EMBL" id="CP041932">
    <property type="protein sequence ID" value="QEK14947.1"/>
    <property type="molecule type" value="Genomic_DNA"/>
</dbReference>
<keyword evidence="2" id="KW-1185">Reference proteome</keyword>
<dbReference type="SUPFAM" id="SSF52540">
    <property type="entry name" value="P-loop containing nucleoside triphosphate hydrolases"/>
    <property type="match status" value="1"/>
</dbReference>
<protein>
    <recommendedName>
        <fullName evidence="3">ATP-binding protein</fullName>
    </recommendedName>
</protein>
<sequence>MRFYEFEKYQMDRFINQHFVILRGPRLSGKSHFIREYFEGSQENYVIFDVFNAWMKKDLWVVRGLVEDLKLSIETSAPVGSVVFFNLDGIGDFNDFHSMLSALPQGTHVVFDHAEFFGYARKDDGDPREFFQEFIDLGHLRFVFVPRSTSRLLNYLGVGDYSSPLFGRFEVFVEVVPLSPNESIKFLGDCPFDVVRVYGLTGGLRGALELLRSVDCDIKEYRRMISKIALRDLAPKGPKKGRKLVEVAAAVAKETRVREYVKREDIVQKYGIDEKSLSRYLFPLYELGYVDFLNKDMVKTPIPFQFFDI</sequence>
<dbReference type="GeneID" id="41609672"/>
<reference evidence="1 2" key="1">
    <citation type="submission" date="2019-07" db="EMBL/GenBank/DDBJ databases">
        <title>Complete genome of Thermococcus acidophilus.</title>
        <authorList>
            <person name="Li X."/>
        </authorList>
    </citation>
    <scope>NUCLEOTIDE SEQUENCE [LARGE SCALE GENOMIC DNA]</scope>
    <source>
        <strain evidence="1 2">SY113</strain>
    </source>
</reference>
<dbReference type="Gene3D" id="3.40.50.300">
    <property type="entry name" value="P-loop containing nucleotide triphosphate hydrolases"/>
    <property type="match status" value="1"/>
</dbReference>
<dbReference type="Proteomes" id="UP000322631">
    <property type="component" value="Chromosome"/>
</dbReference>
<accession>A0A5C0SMC6</accession>
<organism evidence="1 2">
    <name type="scientific">Thermococcus aciditolerans</name>
    <dbReference type="NCBI Taxonomy" id="2598455"/>
    <lineage>
        <taxon>Archaea</taxon>
        <taxon>Methanobacteriati</taxon>
        <taxon>Methanobacteriota</taxon>
        <taxon>Thermococci</taxon>
        <taxon>Thermococcales</taxon>
        <taxon>Thermococcaceae</taxon>
        <taxon>Thermococcus</taxon>
    </lineage>
</organism>